<proteinExistence type="predicted"/>
<accession>A0A4Q2UIY2</accession>
<keyword evidence="3" id="KW-1185">Reference proteome</keyword>
<name>A0A4Q2UIY2_9BACT</name>
<evidence type="ECO:0000256" key="1">
    <source>
        <dbReference type="SAM" id="SignalP"/>
    </source>
</evidence>
<comment type="caution">
    <text evidence="2">The sequence shown here is derived from an EMBL/GenBank/DDBJ whole genome shotgun (WGS) entry which is preliminary data.</text>
</comment>
<dbReference type="Proteomes" id="UP000290407">
    <property type="component" value="Unassembled WGS sequence"/>
</dbReference>
<gene>
    <name evidence="2" type="ORF">EQG79_28190</name>
</gene>
<dbReference type="EMBL" id="SBLB01000012">
    <property type="protein sequence ID" value="RYC66719.1"/>
    <property type="molecule type" value="Genomic_DNA"/>
</dbReference>
<evidence type="ECO:0000313" key="2">
    <source>
        <dbReference type="EMBL" id="RYC66719.1"/>
    </source>
</evidence>
<dbReference type="AlphaFoldDB" id="A0A4Q2UIY2"/>
<evidence type="ECO:0000313" key="3">
    <source>
        <dbReference type="Proteomes" id="UP000290407"/>
    </source>
</evidence>
<feature type="chain" id="PRO_5020646546" description="Lipocalin-like domain-containing protein" evidence="1">
    <location>
        <begin position="20"/>
        <end position="148"/>
    </location>
</feature>
<reference evidence="2 3" key="1">
    <citation type="submission" date="2019-01" db="EMBL/GenBank/DDBJ databases">
        <title>Spirosoma flava sp. nov., a propanil-degrading bacterium isolated from herbicide-contaminated soil.</title>
        <authorList>
            <person name="Zhang L."/>
            <person name="Jiang J.-D."/>
        </authorList>
    </citation>
    <scope>NUCLEOTIDE SEQUENCE [LARGE SCALE GENOMIC DNA]</scope>
    <source>
        <strain evidence="2 3">TY50</strain>
    </source>
</reference>
<dbReference type="PROSITE" id="PS51257">
    <property type="entry name" value="PROKAR_LIPOPROTEIN"/>
    <property type="match status" value="1"/>
</dbReference>
<feature type="signal peptide" evidence="1">
    <location>
        <begin position="1"/>
        <end position="19"/>
    </location>
</feature>
<evidence type="ECO:0008006" key="4">
    <source>
        <dbReference type="Google" id="ProtNLM"/>
    </source>
</evidence>
<protein>
    <recommendedName>
        <fullName evidence="4">Lipocalin-like domain-containing protein</fullName>
    </recommendedName>
</protein>
<keyword evidence="1" id="KW-0732">Signal</keyword>
<dbReference type="RefSeq" id="WP_129606163.1">
    <property type="nucleotide sequence ID" value="NZ_SBLB01000012.1"/>
</dbReference>
<organism evidence="2 3">
    <name type="scientific">Spirosoma sordidisoli</name>
    <dbReference type="NCBI Taxonomy" id="2502893"/>
    <lineage>
        <taxon>Bacteria</taxon>
        <taxon>Pseudomonadati</taxon>
        <taxon>Bacteroidota</taxon>
        <taxon>Cytophagia</taxon>
        <taxon>Cytophagales</taxon>
        <taxon>Cytophagaceae</taxon>
        <taxon>Spirosoma</taxon>
    </lineage>
</organism>
<sequence length="148" mass="15809">MKYALLLFAILLLAACAKKQDVLPDPAATVAGTYPLTYVRSDSAGVKLYEYNLPYTAGTNTLSGTIVARRDSAAVIFLTQTIKATGYSDQTSVIGSVRLQANGSGYDMYLSSQKIGTANGTTLSIDEQQTDPATGTVYHDWITGRKAQ</sequence>